<gene>
    <name evidence="1" type="ORF">BTO14_07740</name>
</gene>
<name>A0A2P6CE29_9FLAO</name>
<evidence type="ECO:0000313" key="2">
    <source>
        <dbReference type="Proteomes" id="UP000247345"/>
    </source>
</evidence>
<proteinExistence type="predicted"/>
<comment type="caution">
    <text evidence="1">The sequence shown here is derived from an EMBL/GenBank/DDBJ whole genome shotgun (WGS) entry which is preliminary data.</text>
</comment>
<evidence type="ECO:0000313" key="1">
    <source>
        <dbReference type="EMBL" id="PQJ73154.1"/>
    </source>
</evidence>
<dbReference type="EMBL" id="MSCK01000001">
    <property type="protein sequence ID" value="PQJ73154.1"/>
    <property type="molecule type" value="Genomic_DNA"/>
</dbReference>
<dbReference type="InterPro" id="IPR008969">
    <property type="entry name" value="CarboxyPept-like_regulatory"/>
</dbReference>
<dbReference type="AlphaFoldDB" id="A0A2P6CE29"/>
<dbReference type="Pfam" id="PF13620">
    <property type="entry name" value="CarboxypepD_reg"/>
    <property type="match status" value="1"/>
</dbReference>
<protein>
    <recommendedName>
        <fullName evidence="3">DUF4332 domain-containing protein</fullName>
    </recommendedName>
</protein>
<dbReference type="Gene3D" id="2.60.40.1120">
    <property type="entry name" value="Carboxypeptidase-like, regulatory domain"/>
    <property type="match status" value="1"/>
</dbReference>
<dbReference type="SUPFAM" id="SSF49464">
    <property type="entry name" value="Carboxypeptidase regulatory domain-like"/>
    <property type="match status" value="1"/>
</dbReference>
<keyword evidence="2" id="KW-1185">Reference proteome</keyword>
<accession>A0A2P6CE29</accession>
<dbReference type="RefSeq" id="WP_105048820.1">
    <property type="nucleotide sequence ID" value="NZ_CP150661.1"/>
</dbReference>
<sequence length="317" mass="36418">MKNNIHSISTIEGVGSSYEKMFKKKGISLSEDLIILKPSTLKKRFKDKVEIQKKLKGFITQASFLEVTKDKQLAEVFQKSGLQGLAELYSRSPQKLVDIVEQGKKKGLIKVSLTLENAFNIQKRAIETKFTTVFFGTLKDKNNNPVPNAAIYINNRETVTDKNGKFFISRIEYGKHKVFIDVKGFNQVLLTKDFQLNRKVSNTIILTKGDRKINRKNSNTVNPGDQFKTLKVAIEDVNIDDQYYITKLYKNGNIGLRSIQQKQTDNCIYTNKVKVLPTFFKAKDIQLKNTFKWDGNKFVKLSKTFSELRLLTKRNKI</sequence>
<organism evidence="1 2">
    <name type="scientific">Polaribacter butkevichii</name>
    <dbReference type="NCBI Taxonomy" id="218490"/>
    <lineage>
        <taxon>Bacteria</taxon>
        <taxon>Pseudomonadati</taxon>
        <taxon>Bacteroidota</taxon>
        <taxon>Flavobacteriia</taxon>
        <taxon>Flavobacteriales</taxon>
        <taxon>Flavobacteriaceae</taxon>
    </lineage>
</organism>
<reference evidence="1 2" key="1">
    <citation type="submission" date="2016-12" db="EMBL/GenBank/DDBJ databases">
        <title>Trade-off between light-utilization and light-protection in marine flavobacteria.</title>
        <authorList>
            <person name="Kumagai Y."/>
            <person name="Yoshizawa S."/>
            <person name="Kogure K."/>
            <person name="Iwasaki W."/>
        </authorList>
    </citation>
    <scope>NUCLEOTIDE SEQUENCE [LARGE SCALE GENOMIC DNA]</scope>
    <source>
        <strain evidence="1 2">KCTC 12100</strain>
    </source>
</reference>
<dbReference type="Proteomes" id="UP000247345">
    <property type="component" value="Unassembled WGS sequence"/>
</dbReference>
<evidence type="ECO:0008006" key="3">
    <source>
        <dbReference type="Google" id="ProtNLM"/>
    </source>
</evidence>
<dbReference type="OrthoDB" id="1223654at2"/>